<dbReference type="Pfam" id="PF07963">
    <property type="entry name" value="N_methyl"/>
    <property type="match status" value="1"/>
</dbReference>
<dbReference type="PANTHER" id="PTHR30093:SF2">
    <property type="entry name" value="TYPE II SECRETION SYSTEM PROTEIN H"/>
    <property type="match status" value="1"/>
</dbReference>
<feature type="domain" description="DUF1559" evidence="1">
    <location>
        <begin position="40"/>
        <end position="360"/>
    </location>
</feature>
<dbReference type="InterPro" id="IPR012902">
    <property type="entry name" value="N_methyl_site"/>
</dbReference>
<accession>A0ABP9VNA9</accession>
<dbReference type="PANTHER" id="PTHR30093">
    <property type="entry name" value="GENERAL SECRETION PATHWAY PROTEIN G"/>
    <property type="match status" value="1"/>
</dbReference>
<keyword evidence="3" id="KW-1185">Reference proteome</keyword>
<evidence type="ECO:0000259" key="1">
    <source>
        <dbReference type="Pfam" id="PF07596"/>
    </source>
</evidence>
<dbReference type="NCBIfam" id="TIGR04294">
    <property type="entry name" value="pre_pil_HX9DG"/>
    <property type="match status" value="1"/>
</dbReference>
<comment type="caution">
    <text evidence="2">The sequence shown here is derived from an EMBL/GenBank/DDBJ whole genome shotgun (WGS) entry which is preliminary data.</text>
</comment>
<name>A0ABP9VNA9_9BACT</name>
<dbReference type="Pfam" id="PF07596">
    <property type="entry name" value="SBP_bac_10"/>
    <property type="match status" value="1"/>
</dbReference>
<gene>
    <name evidence="2" type="ORF">Rcae01_00648</name>
</gene>
<evidence type="ECO:0000313" key="3">
    <source>
        <dbReference type="Proteomes" id="UP001416858"/>
    </source>
</evidence>
<dbReference type="RefSeq" id="WP_345682276.1">
    <property type="nucleotide sequence ID" value="NZ_BAABRO010000001.1"/>
</dbReference>
<dbReference type="EMBL" id="BAABRO010000001">
    <property type="protein sequence ID" value="GAA5505207.1"/>
    <property type="molecule type" value="Genomic_DNA"/>
</dbReference>
<dbReference type="InterPro" id="IPR027558">
    <property type="entry name" value="Pre_pil_HX9DG_C"/>
</dbReference>
<dbReference type="NCBIfam" id="TIGR02532">
    <property type="entry name" value="IV_pilin_GFxxxE"/>
    <property type="match status" value="1"/>
</dbReference>
<reference evidence="2 3" key="1">
    <citation type="submission" date="2024-02" db="EMBL/GenBank/DDBJ databases">
        <title>Rhodopirellula caenicola NBRC 110016.</title>
        <authorList>
            <person name="Ichikawa N."/>
            <person name="Katano-Makiyama Y."/>
            <person name="Hidaka K."/>
        </authorList>
    </citation>
    <scope>NUCLEOTIDE SEQUENCE [LARGE SCALE GENOMIC DNA]</scope>
    <source>
        <strain evidence="2 3">NBRC 110016</strain>
    </source>
</reference>
<dbReference type="InterPro" id="IPR045584">
    <property type="entry name" value="Pilin-like"/>
</dbReference>
<dbReference type="InterPro" id="IPR011453">
    <property type="entry name" value="DUF1559"/>
</dbReference>
<dbReference type="SUPFAM" id="SSF54523">
    <property type="entry name" value="Pili subunits"/>
    <property type="match status" value="1"/>
</dbReference>
<dbReference type="Gene3D" id="3.30.700.10">
    <property type="entry name" value="Glycoprotein, Type 4 Pilin"/>
    <property type="match status" value="1"/>
</dbReference>
<dbReference type="Proteomes" id="UP001416858">
    <property type="component" value="Unassembled WGS sequence"/>
</dbReference>
<proteinExistence type="predicted"/>
<evidence type="ECO:0000313" key="2">
    <source>
        <dbReference type="EMBL" id="GAA5505207.1"/>
    </source>
</evidence>
<sequence>MSERTKRREPDRRAAFTLVELLVVIAIIGVLVGLLLPAVQAAREAARRMQCSNHLKQLTLAMHNYHDAFNQTPIHMHRGADDYDSPGGGSGNLSWYAGMLPYVEQTAIYEAIPFESTGRGNAWSGLANNTSKLGEVARVQVPTFLCPTESVTNSVVATGGITANFSYLANAGHGRNMLMPWESTGAAIKVSPGIISMNRMNEKGPYSDYWRSTTNRNFGFRDILDGLSNTAAIAESLVNDGSGKMLDDRRNLHYTNSALVEAYDAYIDQVVTDGLNGYKNWEPWSMYKGHSWLYTDGWQRHVYGHVFTPNTISIAAYSSDTIRCHEGDSAITASSDHPGGVQMSLMDGSVRFITDSIDMETWWALGTKAGKEIVNNDNF</sequence>
<protein>
    <recommendedName>
        <fullName evidence="1">DUF1559 domain-containing protein</fullName>
    </recommendedName>
</protein>
<organism evidence="2 3">
    <name type="scientific">Novipirellula caenicola</name>
    <dbReference type="NCBI Taxonomy" id="1536901"/>
    <lineage>
        <taxon>Bacteria</taxon>
        <taxon>Pseudomonadati</taxon>
        <taxon>Planctomycetota</taxon>
        <taxon>Planctomycetia</taxon>
        <taxon>Pirellulales</taxon>
        <taxon>Pirellulaceae</taxon>
        <taxon>Novipirellula</taxon>
    </lineage>
</organism>